<comment type="caution">
    <text evidence="11">The sequence shown here is derived from an EMBL/GenBank/DDBJ whole genome shotgun (WGS) entry which is preliminary data.</text>
</comment>
<reference evidence="11 12" key="1">
    <citation type="submission" date="2016-08" db="EMBL/GenBank/DDBJ databases">
        <title>A Parts List for Fungal Cellulosomes Revealed by Comparative Genomics.</title>
        <authorList>
            <consortium name="DOE Joint Genome Institute"/>
            <person name="Haitjema C.H."/>
            <person name="Gilmore S.P."/>
            <person name="Henske J.K."/>
            <person name="Solomon K.V."/>
            <person name="De Groot R."/>
            <person name="Kuo A."/>
            <person name="Mondo S.J."/>
            <person name="Salamov A.A."/>
            <person name="Labutti K."/>
            <person name="Zhao Z."/>
            <person name="Chiniquy J."/>
            <person name="Barry K."/>
            <person name="Brewer H.M."/>
            <person name="Purvine S.O."/>
            <person name="Wright A.T."/>
            <person name="Boxma B."/>
            <person name="Van Alen T."/>
            <person name="Hackstein J.H."/>
            <person name="Baker S.E."/>
            <person name="Grigoriev I.V."/>
            <person name="O'Malley M.A."/>
        </authorList>
    </citation>
    <scope>NUCLEOTIDE SEQUENCE [LARGE SCALE GENOMIC DNA]</scope>
    <source>
        <strain evidence="11 12">G1</strain>
    </source>
</reference>
<dbReference type="GO" id="GO:0008534">
    <property type="term" value="F:oxidized purine nucleobase lesion DNA N-glycosylase activity"/>
    <property type="evidence" value="ECO:0007669"/>
    <property type="project" value="UniProtKB-EC"/>
</dbReference>
<dbReference type="PANTHER" id="PTHR22993:SF9">
    <property type="entry name" value="FORMAMIDOPYRIMIDINE-DNA GLYCOSYLASE"/>
    <property type="match status" value="1"/>
</dbReference>
<evidence type="ECO:0000313" key="11">
    <source>
        <dbReference type="EMBL" id="ORY74968.1"/>
    </source>
</evidence>
<dbReference type="OrthoDB" id="444592at2759"/>
<keyword evidence="4" id="KW-0378">Hydrolase</keyword>
<keyword evidence="12" id="KW-1185">Reference proteome</keyword>
<protein>
    <recommendedName>
        <fullName evidence="10">Formamidopyrimidine-DNA glycosylase catalytic domain-containing protein</fullName>
    </recommendedName>
</protein>
<dbReference type="Gene3D" id="1.10.8.50">
    <property type="match status" value="1"/>
</dbReference>
<evidence type="ECO:0000256" key="5">
    <source>
        <dbReference type="ARBA" id="ARBA00023125"/>
    </source>
</evidence>
<dbReference type="GO" id="GO:0008270">
    <property type="term" value="F:zinc ion binding"/>
    <property type="evidence" value="ECO:0007669"/>
    <property type="project" value="InterPro"/>
</dbReference>
<dbReference type="Proteomes" id="UP000193920">
    <property type="component" value="Unassembled WGS sequence"/>
</dbReference>
<keyword evidence="6" id="KW-0234">DNA repair</keyword>
<dbReference type="InterPro" id="IPR015886">
    <property type="entry name" value="H2TH_FPG"/>
</dbReference>
<evidence type="ECO:0000256" key="8">
    <source>
        <dbReference type="ARBA" id="ARBA00023268"/>
    </source>
</evidence>
<evidence type="ECO:0000256" key="3">
    <source>
        <dbReference type="ARBA" id="ARBA00022763"/>
    </source>
</evidence>
<keyword evidence="3" id="KW-0227">DNA damage</keyword>
<keyword evidence="8" id="KW-0511">Multifunctional enzyme</keyword>
<dbReference type="STRING" id="1754190.A0A1Y2ETT9"/>
<keyword evidence="7" id="KW-0456">Lyase</keyword>
<dbReference type="FunFam" id="1.10.8.50:FF:000009">
    <property type="entry name" value="Formamidopyrimidine-DNA glycosylase"/>
    <property type="match status" value="1"/>
</dbReference>
<dbReference type="InterPro" id="IPR035937">
    <property type="entry name" value="FPG_N"/>
</dbReference>
<evidence type="ECO:0000259" key="10">
    <source>
        <dbReference type="PROSITE" id="PS51068"/>
    </source>
</evidence>
<comment type="catalytic activity">
    <reaction evidence="1">
        <text>Hydrolysis of DNA containing ring-opened 7-methylguanine residues, releasing 2,6-diamino-4-hydroxy-5-(N-methyl)formamidopyrimidine.</text>
        <dbReference type="EC" id="3.2.2.23"/>
    </reaction>
</comment>
<dbReference type="InterPro" id="IPR012319">
    <property type="entry name" value="FPG_cat"/>
</dbReference>
<dbReference type="GO" id="GO:0016829">
    <property type="term" value="F:lyase activity"/>
    <property type="evidence" value="ECO:0007669"/>
    <property type="project" value="UniProtKB-KW"/>
</dbReference>
<evidence type="ECO:0000256" key="4">
    <source>
        <dbReference type="ARBA" id="ARBA00022801"/>
    </source>
</evidence>
<evidence type="ECO:0000313" key="12">
    <source>
        <dbReference type="Proteomes" id="UP000193920"/>
    </source>
</evidence>
<dbReference type="GO" id="GO:0006284">
    <property type="term" value="P:base-excision repair"/>
    <property type="evidence" value="ECO:0007669"/>
    <property type="project" value="InterPro"/>
</dbReference>
<organism evidence="11 12">
    <name type="scientific">Neocallimastix californiae</name>
    <dbReference type="NCBI Taxonomy" id="1754190"/>
    <lineage>
        <taxon>Eukaryota</taxon>
        <taxon>Fungi</taxon>
        <taxon>Fungi incertae sedis</taxon>
        <taxon>Chytridiomycota</taxon>
        <taxon>Chytridiomycota incertae sedis</taxon>
        <taxon>Neocallimastigomycetes</taxon>
        <taxon>Neocallimastigales</taxon>
        <taxon>Neocallimastigaceae</taxon>
        <taxon>Neocallimastix</taxon>
    </lineage>
</organism>
<dbReference type="AlphaFoldDB" id="A0A1Y2ETT9"/>
<dbReference type="InterPro" id="IPR010979">
    <property type="entry name" value="Ribosomal_uS13-like_H2TH"/>
</dbReference>
<evidence type="ECO:0000256" key="9">
    <source>
        <dbReference type="ARBA" id="ARBA00023295"/>
    </source>
</evidence>
<keyword evidence="9" id="KW-0326">Glycosidase</keyword>
<sequence>MPELPEVERSKNYLIPYIGKTIIKVDIADDNIVFNKQSPSDTAKTILGKKVFDIKRHGKVFWLELSDSHQLGFHFGMTGELKIKGKELIEYKNSNTKGDKTWPPRWNKIIIYFSNDDSIIKNIDKWNKFDSEDEEKEIIKTLDNTKKVDCICFSDARRLGRIWLSKDIMNETPLSKHGFDVMNELPPLEEFKEKLKARNCGIKKLLLDQTFSAGIGNWVADEVLYHAKIHPSTHVKLLDDDDIERMYNSIKEVVSFAVKVNADSNQFPKDWIFHYRWNKGSKKDVSIPGVGNIEYITIGGRTAAFVPTLQKVRKNNKLNL</sequence>
<evidence type="ECO:0000256" key="1">
    <source>
        <dbReference type="ARBA" id="ARBA00001668"/>
    </source>
</evidence>
<gene>
    <name evidence="11" type="ORF">LY90DRAFT_378027</name>
</gene>
<dbReference type="SUPFAM" id="SSF81624">
    <property type="entry name" value="N-terminal domain of MutM-like DNA repair proteins"/>
    <property type="match status" value="1"/>
</dbReference>
<name>A0A1Y2ETT9_9FUNG</name>
<dbReference type="Pfam" id="PF06831">
    <property type="entry name" value="H2TH"/>
    <property type="match status" value="1"/>
</dbReference>
<dbReference type="SMART" id="SM01232">
    <property type="entry name" value="H2TH"/>
    <property type="match status" value="1"/>
</dbReference>
<dbReference type="SMART" id="SM00898">
    <property type="entry name" value="Fapy_DNA_glyco"/>
    <property type="match status" value="1"/>
</dbReference>
<accession>A0A1Y2ETT9</accession>
<dbReference type="SUPFAM" id="SSF46946">
    <property type="entry name" value="S13-like H2TH domain"/>
    <property type="match status" value="1"/>
</dbReference>
<proteinExistence type="inferred from homology"/>
<feature type="domain" description="Formamidopyrimidine-DNA glycosylase catalytic" evidence="10">
    <location>
        <begin position="2"/>
        <end position="160"/>
    </location>
</feature>
<keyword evidence="5" id="KW-0238">DNA-binding</keyword>
<dbReference type="GO" id="GO:0003684">
    <property type="term" value="F:damaged DNA binding"/>
    <property type="evidence" value="ECO:0007669"/>
    <property type="project" value="InterPro"/>
</dbReference>
<dbReference type="PANTHER" id="PTHR22993">
    <property type="entry name" value="FORMAMIDOPYRIMIDINE-DNA GLYCOSYLASE"/>
    <property type="match status" value="1"/>
</dbReference>
<dbReference type="GO" id="GO:0003906">
    <property type="term" value="F:DNA-(apurinic or apyrimidinic site) endonuclease activity"/>
    <property type="evidence" value="ECO:0007669"/>
    <property type="project" value="InterPro"/>
</dbReference>
<evidence type="ECO:0000256" key="7">
    <source>
        <dbReference type="ARBA" id="ARBA00023239"/>
    </source>
</evidence>
<dbReference type="EMBL" id="MCOG01000027">
    <property type="protein sequence ID" value="ORY74968.1"/>
    <property type="molecule type" value="Genomic_DNA"/>
</dbReference>
<dbReference type="Pfam" id="PF01149">
    <property type="entry name" value="Fapy_DNA_glyco"/>
    <property type="match status" value="1"/>
</dbReference>
<evidence type="ECO:0000256" key="2">
    <source>
        <dbReference type="ARBA" id="ARBA00009409"/>
    </source>
</evidence>
<dbReference type="Gene3D" id="3.20.190.10">
    <property type="entry name" value="MutM-like, N-terminal"/>
    <property type="match status" value="1"/>
</dbReference>
<evidence type="ECO:0000256" key="6">
    <source>
        <dbReference type="ARBA" id="ARBA00023204"/>
    </source>
</evidence>
<comment type="similarity">
    <text evidence="2">Belongs to the FPG family.</text>
</comment>
<dbReference type="PROSITE" id="PS51068">
    <property type="entry name" value="FPG_CAT"/>
    <property type="match status" value="1"/>
</dbReference>
<dbReference type="GO" id="GO:0005634">
    <property type="term" value="C:nucleus"/>
    <property type="evidence" value="ECO:0007669"/>
    <property type="project" value="TreeGrafter"/>
</dbReference>